<name>A0ABU9UX51_9GAMM</name>
<evidence type="ECO:0000313" key="2">
    <source>
        <dbReference type="Proteomes" id="UP001489333"/>
    </source>
</evidence>
<accession>A0ABU9UX51</accession>
<protein>
    <submittedName>
        <fullName evidence="1">Uncharacterized protein</fullName>
    </submittedName>
</protein>
<comment type="caution">
    <text evidence="1">The sequence shown here is derived from an EMBL/GenBank/DDBJ whole genome shotgun (WGS) entry which is preliminary data.</text>
</comment>
<gene>
    <name evidence="1" type="ORF">AAGS29_19140</name>
</gene>
<sequence length="72" mass="7723">MLYAFVGHAHKSGLNPSQTTGFSGVLTLIWAFLRSVATRGVQVYFSGFVFSHHWQPGVTLSASGLVVHGSNC</sequence>
<reference evidence="1 2" key="1">
    <citation type="submission" date="2024-04" db="EMBL/GenBank/DDBJ databases">
        <title>Novel Shewanella species isolated from Baltic Sea sediments.</title>
        <authorList>
            <person name="Martin-Rodriguez A.J."/>
            <person name="Fernandez-Juarez V."/>
            <person name="Valeriano V.D."/>
            <person name="Mihindukulasooriya I."/>
            <person name="Ceresnova L."/>
            <person name="Joffre E."/>
            <person name="Jensie-Markopoulos S."/>
            <person name="Moore E.R.B."/>
            <person name="Sjoling A."/>
        </authorList>
    </citation>
    <scope>NUCLEOTIDE SEQUENCE [LARGE SCALE GENOMIC DNA]</scope>
    <source>
        <strain evidence="1 2">VAX-SP0-0CM-1</strain>
    </source>
</reference>
<evidence type="ECO:0000313" key="1">
    <source>
        <dbReference type="EMBL" id="MEM6250715.1"/>
    </source>
</evidence>
<keyword evidence="2" id="KW-1185">Reference proteome</keyword>
<dbReference type="EMBL" id="JBCHKU010000034">
    <property type="protein sequence ID" value="MEM6250715.1"/>
    <property type="molecule type" value="Genomic_DNA"/>
</dbReference>
<dbReference type="RefSeq" id="WP_342902426.1">
    <property type="nucleotide sequence ID" value="NZ_JBCHKU010000034.1"/>
</dbReference>
<proteinExistence type="predicted"/>
<dbReference type="Proteomes" id="UP001489333">
    <property type="component" value="Unassembled WGS sequence"/>
</dbReference>
<organism evidence="1 2">
    <name type="scientific">Shewanella vaxholmensis</name>
    <dbReference type="NCBI Taxonomy" id="3063535"/>
    <lineage>
        <taxon>Bacteria</taxon>
        <taxon>Pseudomonadati</taxon>
        <taxon>Pseudomonadota</taxon>
        <taxon>Gammaproteobacteria</taxon>
        <taxon>Alteromonadales</taxon>
        <taxon>Shewanellaceae</taxon>
        <taxon>Shewanella</taxon>
    </lineage>
</organism>